<keyword evidence="2" id="KW-1185">Reference proteome</keyword>
<dbReference type="Proteomes" id="UP000198599">
    <property type="component" value="Unassembled WGS sequence"/>
</dbReference>
<proteinExistence type="predicted"/>
<dbReference type="AlphaFoldDB" id="A0A1I5DHT2"/>
<evidence type="ECO:0000313" key="1">
    <source>
        <dbReference type="EMBL" id="SFN98799.1"/>
    </source>
</evidence>
<dbReference type="RefSeq" id="WP_177193858.1">
    <property type="nucleotide sequence ID" value="NZ_FOVP01000012.1"/>
</dbReference>
<protein>
    <submittedName>
        <fullName evidence="1">Uncharacterized protein</fullName>
    </submittedName>
</protein>
<name>A0A1I5DHT2_9RHOB</name>
<evidence type="ECO:0000313" key="2">
    <source>
        <dbReference type="Proteomes" id="UP000198599"/>
    </source>
</evidence>
<gene>
    <name evidence="1" type="ORF">SAMN04487859_112137</name>
</gene>
<sequence>MTSARTRLVVARDVYLFGTAFIETAVLDLQGDEEKTKALAQQVMGSLENALSIMTISNVLNVTEN</sequence>
<organism evidence="1 2">
    <name type="scientific">Roseovarius lutimaris</name>
    <dbReference type="NCBI Taxonomy" id="1005928"/>
    <lineage>
        <taxon>Bacteria</taxon>
        <taxon>Pseudomonadati</taxon>
        <taxon>Pseudomonadota</taxon>
        <taxon>Alphaproteobacteria</taxon>
        <taxon>Rhodobacterales</taxon>
        <taxon>Roseobacteraceae</taxon>
        <taxon>Roseovarius</taxon>
    </lineage>
</organism>
<accession>A0A1I5DHT2</accession>
<dbReference type="STRING" id="1005928.SAMN04487859_112137"/>
<dbReference type="EMBL" id="FOVP01000012">
    <property type="protein sequence ID" value="SFN98799.1"/>
    <property type="molecule type" value="Genomic_DNA"/>
</dbReference>
<reference evidence="2" key="1">
    <citation type="submission" date="2016-10" db="EMBL/GenBank/DDBJ databases">
        <authorList>
            <person name="Varghese N."/>
            <person name="Submissions S."/>
        </authorList>
    </citation>
    <scope>NUCLEOTIDE SEQUENCE [LARGE SCALE GENOMIC DNA]</scope>
    <source>
        <strain evidence="2">DSM 28463</strain>
    </source>
</reference>